<dbReference type="SUPFAM" id="SSF52833">
    <property type="entry name" value="Thioredoxin-like"/>
    <property type="match status" value="1"/>
</dbReference>
<dbReference type="InterPro" id="IPR002109">
    <property type="entry name" value="Glutaredoxin"/>
</dbReference>
<keyword evidence="4" id="KW-1185">Reference proteome</keyword>
<gene>
    <name evidence="3" type="ORF">TeGR_g10912</name>
</gene>
<accession>A0ABQ6MNX8</accession>
<reference evidence="3 4" key="1">
    <citation type="journal article" date="2023" name="Commun. Biol.">
        <title>Genome analysis of Parmales, the sister group of diatoms, reveals the evolutionary specialization of diatoms from phago-mixotrophs to photoautotrophs.</title>
        <authorList>
            <person name="Ban H."/>
            <person name="Sato S."/>
            <person name="Yoshikawa S."/>
            <person name="Yamada K."/>
            <person name="Nakamura Y."/>
            <person name="Ichinomiya M."/>
            <person name="Sato N."/>
            <person name="Blanc-Mathieu R."/>
            <person name="Endo H."/>
            <person name="Kuwata A."/>
            <person name="Ogata H."/>
        </authorList>
    </citation>
    <scope>NUCLEOTIDE SEQUENCE [LARGE SCALE GENOMIC DNA]</scope>
</reference>
<sequence length="143" mass="15359">MIRLLALALLLLGLPASSPLAFFADLKLRLLESSAGPYDPAEQTRRLSAISSAPGVQLVTFQTCPFCVKARSYLDERAVPYTDLVIDSKDPLRIEMLKALGRSSVPAIWLGGSFVGGMNDGPEGSPKGLKAVPDERLQEFAAQ</sequence>
<dbReference type="InterPro" id="IPR036249">
    <property type="entry name" value="Thioredoxin-like_sf"/>
</dbReference>
<organism evidence="3 4">
    <name type="scientific">Tetraparma gracilis</name>
    <dbReference type="NCBI Taxonomy" id="2962635"/>
    <lineage>
        <taxon>Eukaryota</taxon>
        <taxon>Sar</taxon>
        <taxon>Stramenopiles</taxon>
        <taxon>Ochrophyta</taxon>
        <taxon>Bolidophyceae</taxon>
        <taxon>Parmales</taxon>
        <taxon>Triparmaceae</taxon>
        <taxon>Tetraparma</taxon>
    </lineage>
</organism>
<evidence type="ECO:0000313" key="3">
    <source>
        <dbReference type="EMBL" id="GMI29335.1"/>
    </source>
</evidence>
<dbReference type="PROSITE" id="PS51354">
    <property type="entry name" value="GLUTAREDOXIN_2"/>
    <property type="match status" value="1"/>
</dbReference>
<dbReference type="Gene3D" id="3.40.30.10">
    <property type="entry name" value="Glutaredoxin"/>
    <property type="match status" value="1"/>
</dbReference>
<name>A0ABQ6MNX8_9STRA</name>
<evidence type="ECO:0000313" key="4">
    <source>
        <dbReference type="Proteomes" id="UP001165060"/>
    </source>
</evidence>
<feature type="domain" description="Glutaredoxin" evidence="2">
    <location>
        <begin position="56"/>
        <end position="115"/>
    </location>
</feature>
<evidence type="ECO:0000259" key="2">
    <source>
        <dbReference type="Pfam" id="PF00462"/>
    </source>
</evidence>
<proteinExistence type="predicted"/>
<dbReference type="EMBL" id="BRYB01001597">
    <property type="protein sequence ID" value="GMI29335.1"/>
    <property type="molecule type" value="Genomic_DNA"/>
</dbReference>
<comment type="caution">
    <text evidence="3">The sequence shown here is derived from an EMBL/GenBank/DDBJ whole genome shotgun (WGS) entry which is preliminary data.</text>
</comment>
<feature type="chain" id="PRO_5045872229" description="Glutaredoxin domain-containing protein" evidence="1">
    <location>
        <begin position="20"/>
        <end position="143"/>
    </location>
</feature>
<evidence type="ECO:0000256" key="1">
    <source>
        <dbReference type="SAM" id="SignalP"/>
    </source>
</evidence>
<feature type="signal peptide" evidence="1">
    <location>
        <begin position="1"/>
        <end position="19"/>
    </location>
</feature>
<dbReference type="Pfam" id="PF00462">
    <property type="entry name" value="Glutaredoxin"/>
    <property type="match status" value="1"/>
</dbReference>
<keyword evidence="1" id="KW-0732">Signal</keyword>
<dbReference type="Proteomes" id="UP001165060">
    <property type="component" value="Unassembled WGS sequence"/>
</dbReference>
<protein>
    <recommendedName>
        <fullName evidence="2">Glutaredoxin domain-containing protein</fullName>
    </recommendedName>
</protein>